<sequence length="87" mass="9356">MASSVPPEISGVAGYAASNLPPSISLVSARQVCTKCFNVLVFFEQSKVSKASERDDCCSLEKSIEWSLGRFHMDDCIVAIVRGGISQ</sequence>
<dbReference type="EMBL" id="CP143809">
    <property type="protein sequence ID" value="WVO21091.1"/>
    <property type="molecule type" value="Genomic_DNA"/>
</dbReference>
<dbReference type="GeneID" id="89989168"/>
<gene>
    <name evidence="1" type="ORF">IAS62_002395</name>
</gene>
<dbReference type="Proteomes" id="UP001432216">
    <property type="component" value="Chromosome 4"/>
</dbReference>
<keyword evidence="2" id="KW-1185">Reference proteome</keyword>
<proteinExistence type="predicted"/>
<dbReference type="RefSeq" id="XP_064720330.1">
    <property type="nucleotide sequence ID" value="XM_064864258.1"/>
</dbReference>
<organism evidence="1 2">
    <name type="scientific">Cryptococcus decagattii</name>
    <dbReference type="NCBI Taxonomy" id="1859122"/>
    <lineage>
        <taxon>Eukaryota</taxon>
        <taxon>Fungi</taxon>
        <taxon>Dikarya</taxon>
        <taxon>Basidiomycota</taxon>
        <taxon>Agaricomycotina</taxon>
        <taxon>Tremellomycetes</taxon>
        <taxon>Tremellales</taxon>
        <taxon>Cryptococcaceae</taxon>
        <taxon>Cryptococcus</taxon>
        <taxon>Cryptococcus gattii species complex</taxon>
    </lineage>
</organism>
<name>A0ABZ2AV79_9TREE</name>
<accession>A0ABZ2AV79</accession>
<evidence type="ECO:0000313" key="2">
    <source>
        <dbReference type="Proteomes" id="UP001432216"/>
    </source>
</evidence>
<protein>
    <submittedName>
        <fullName evidence="1">Uncharacterized protein</fullName>
    </submittedName>
</protein>
<evidence type="ECO:0000313" key="1">
    <source>
        <dbReference type="EMBL" id="WVO21091.1"/>
    </source>
</evidence>
<reference evidence="1 2" key="1">
    <citation type="submission" date="2024-01" db="EMBL/GenBank/DDBJ databases">
        <title>Comparative genomics of Cryptococcus and Kwoniella reveals pathogenesis evolution and contrasting modes of karyotype evolution via chromosome fusion or intercentromeric recombination.</title>
        <authorList>
            <person name="Coelho M.A."/>
            <person name="David-Palma M."/>
            <person name="Shea T."/>
            <person name="Bowers K."/>
            <person name="McGinley-Smith S."/>
            <person name="Mohammad A.W."/>
            <person name="Gnirke A."/>
            <person name="Yurkov A.M."/>
            <person name="Nowrousian M."/>
            <person name="Sun S."/>
            <person name="Cuomo C.A."/>
            <person name="Heitman J."/>
        </authorList>
    </citation>
    <scope>NUCLEOTIDE SEQUENCE [LARGE SCALE GENOMIC DNA]</scope>
    <source>
        <strain evidence="1 2">7685027</strain>
    </source>
</reference>